<evidence type="ECO:0000256" key="4">
    <source>
        <dbReference type="ARBA" id="ARBA00022989"/>
    </source>
</evidence>
<dbReference type="InterPro" id="IPR036259">
    <property type="entry name" value="MFS_trans_sf"/>
</dbReference>
<keyword evidence="3 8" id="KW-0812">Transmembrane</keyword>
<dbReference type="Gene3D" id="1.20.1250.20">
    <property type="entry name" value="MFS general substrate transporter like domains"/>
    <property type="match status" value="1"/>
</dbReference>
<feature type="compositionally biased region" description="Basic and acidic residues" evidence="7">
    <location>
        <begin position="7"/>
        <end position="25"/>
    </location>
</feature>
<feature type="transmembrane region" description="Helical" evidence="8">
    <location>
        <begin position="419"/>
        <end position="438"/>
    </location>
</feature>
<keyword evidence="5 8" id="KW-0472">Membrane</keyword>
<evidence type="ECO:0000313" key="9">
    <source>
        <dbReference type="EMBL" id="KAH7353589.1"/>
    </source>
</evidence>
<feature type="region of interest" description="Disordered" evidence="7">
    <location>
        <begin position="1"/>
        <end position="25"/>
    </location>
</feature>
<feature type="transmembrane region" description="Helical" evidence="8">
    <location>
        <begin position="99"/>
        <end position="117"/>
    </location>
</feature>
<feature type="transmembrane region" description="Helical" evidence="8">
    <location>
        <begin position="358"/>
        <end position="376"/>
    </location>
</feature>
<feature type="transmembrane region" description="Helical" evidence="8">
    <location>
        <begin position="129"/>
        <end position="147"/>
    </location>
</feature>
<dbReference type="PANTHER" id="PTHR43791">
    <property type="entry name" value="PERMEASE-RELATED"/>
    <property type="match status" value="1"/>
</dbReference>
<comment type="caution">
    <text evidence="9">The sequence shown here is derived from an EMBL/GenBank/DDBJ whole genome shotgun (WGS) entry which is preliminary data.</text>
</comment>
<evidence type="ECO:0000313" key="10">
    <source>
        <dbReference type="Proteomes" id="UP000813385"/>
    </source>
</evidence>
<dbReference type="InterPro" id="IPR011701">
    <property type="entry name" value="MFS"/>
</dbReference>
<dbReference type="Pfam" id="PF07690">
    <property type="entry name" value="MFS_1"/>
    <property type="match status" value="1"/>
</dbReference>
<feature type="transmembrane region" description="Helical" evidence="8">
    <location>
        <begin position="220"/>
        <end position="241"/>
    </location>
</feature>
<protein>
    <submittedName>
        <fullName evidence="9">Major facilitator superfamily domain-containing protein</fullName>
    </submittedName>
</protein>
<feature type="transmembrane region" description="Helical" evidence="8">
    <location>
        <begin position="323"/>
        <end position="346"/>
    </location>
</feature>
<evidence type="ECO:0000256" key="5">
    <source>
        <dbReference type="ARBA" id="ARBA00023136"/>
    </source>
</evidence>
<dbReference type="PANTHER" id="PTHR43791:SF70">
    <property type="entry name" value="MAJOR FACILITATOR SUPERFAMILY (MFS) PROFILE DOMAIN-CONTAINING PROTEIN"/>
    <property type="match status" value="1"/>
</dbReference>
<keyword evidence="4 8" id="KW-1133">Transmembrane helix</keyword>
<keyword evidence="2" id="KW-0813">Transport</keyword>
<sequence length="514" mass="57476">MAVPAADVERAPNRPDAEADADHPDLKGHVADEGYELFGEANAETFSEEESNAVRRKMDLYLLPLMCGLYGLNYVDKVAMGWAVLFEFREDLGLKGTEYSWASSMFYFGYLIAQYPANYILQRYNTVKVLSISCMAWGCLMIAHLGLKNFGGLMAIRFLLGVAESVVTPGFVMYTSMFYTRREQVMRTMLWACTQGIFSIIASLLSYGLGHITNTALRPWMYIFLVLGILSVMVGAGWLFIMPSTPNTAKFLTHREQVIAVQRVASNMMGIKNYQWKSYQMWHAAKDPKTWLILAFVLFTQLPNGGLTNFGSLVVQGLGFDRFGTLLIGMPSSVVSSGSMIVWGFFSLKYGNLRTWGMIIPLIPAIAGIATVYGTMNTDANKYGRVVAYWLINSYAVTWPFTLTIIGQNVAGHTKRASTNAMMLIIFAAGNIAGPFFFRQGDAPRYVLAIATILVCFCAGLICAAALRWYMNWENKRRDRVYGSMETAGDMMDGMRLGMHDKTDLENPDFRYVL</sequence>
<comment type="subcellular location">
    <subcellularLocation>
        <location evidence="1">Membrane</location>
        <topology evidence="1">Multi-pass membrane protein</topology>
    </subcellularLocation>
</comment>
<feature type="transmembrane region" description="Helical" evidence="8">
    <location>
        <begin position="153"/>
        <end position="176"/>
    </location>
</feature>
<evidence type="ECO:0000256" key="7">
    <source>
        <dbReference type="SAM" id="MobiDB-lite"/>
    </source>
</evidence>
<dbReference type="SUPFAM" id="SSF103473">
    <property type="entry name" value="MFS general substrate transporter"/>
    <property type="match status" value="1"/>
</dbReference>
<organism evidence="9 10">
    <name type="scientific">Plectosphaerella cucumerina</name>
    <dbReference type="NCBI Taxonomy" id="40658"/>
    <lineage>
        <taxon>Eukaryota</taxon>
        <taxon>Fungi</taxon>
        <taxon>Dikarya</taxon>
        <taxon>Ascomycota</taxon>
        <taxon>Pezizomycotina</taxon>
        <taxon>Sordariomycetes</taxon>
        <taxon>Hypocreomycetidae</taxon>
        <taxon>Glomerellales</taxon>
        <taxon>Plectosphaerellaceae</taxon>
        <taxon>Plectosphaerella</taxon>
    </lineage>
</organism>
<evidence type="ECO:0000256" key="8">
    <source>
        <dbReference type="SAM" id="Phobius"/>
    </source>
</evidence>
<reference evidence="9" key="1">
    <citation type="journal article" date="2021" name="Nat. Commun.">
        <title>Genetic determinants of endophytism in the Arabidopsis root mycobiome.</title>
        <authorList>
            <person name="Mesny F."/>
            <person name="Miyauchi S."/>
            <person name="Thiergart T."/>
            <person name="Pickel B."/>
            <person name="Atanasova L."/>
            <person name="Karlsson M."/>
            <person name="Huettel B."/>
            <person name="Barry K.W."/>
            <person name="Haridas S."/>
            <person name="Chen C."/>
            <person name="Bauer D."/>
            <person name="Andreopoulos W."/>
            <person name="Pangilinan J."/>
            <person name="LaButti K."/>
            <person name="Riley R."/>
            <person name="Lipzen A."/>
            <person name="Clum A."/>
            <person name="Drula E."/>
            <person name="Henrissat B."/>
            <person name="Kohler A."/>
            <person name="Grigoriev I.V."/>
            <person name="Martin F.M."/>
            <person name="Hacquard S."/>
        </authorList>
    </citation>
    <scope>NUCLEOTIDE SEQUENCE</scope>
    <source>
        <strain evidence="9">MPI-CAGE-AT-0016</strain>
    </source>
</reference>
<feature type="transmembrane region" description="Helical" evidence="8">
    <location>
        <begin position="60"/>
        <end position="79"/>
    </location>
</feature>
<dbReference type="Proteomes" id="UP000813385">
    <property type="component" value="Unassembled WGS sequence"/>
</dbReference>
<proteinExistence type="inferred from homology"/>
<accession>A0A8K0TC03</accession>
<feature type="transmembrane region" description="Helical" evidence="8">
    <location>
        <begin position="388"/>
        <end position="407"/>
    </location>
</feature>
<dbReference type="GO" id="GO:0016020">
    <property type="term" value="C:membrane"/>
    <property type="evidence" value="ECO:0007669"/>
    <property type="project" value="UniProtKB-SubCell"/>
</dbReference>
<name>A0A8K0TC03_9PEZI</name>
<dbReference type="AlphaFoldDB" id="A0A8K0TC03"/>
<keyword evidence="10" id="KW-1185">Reference proteome</keyword>
<evidence type="ECO:0000256" key="2">
    <source>
        <dbReference type="ARBA" id="ARBA00022448"/>
    </source>
</evidence>
<dbReference type="EMBL" id="JAGPXD010000005">
    <property type="protein sequence ID" value="KAH7353589.1"/>
    <property type="molecule type" value="Genomic_DNA"/>
</dbReference>
<feature type="transmembrane region" description="Helical" evidence="8">
    <location>
        <begin position="444"/>
        <end position="470"/>
    </location>
</feature>
<dbReference type="FunFam" id="1.20.1250.20:FF:000064">
    <property type="entry name" value="MFS allantoate transporter"/>
    <property type="match status" value="1"/>
</dbReference>
<evidence type="ECO:0000256" key="6">
    <source>
        <dbReference type="ARBA" id="ARBA00037968"/>
    </source>
</evidence>
<evidence type="ECO:0000256" key="3">
    <source>
        <dbReference type="ARBA" id="ARBA00022692"/>
    </source>
</evidence>
<comment type="similarity">
    <text evidence="6">Belongs to the major facilitator superfamily. Allantoate permease family.</text>
</comment>
<dbReference type="GO" id="GO:0022857">
    <property type="term" value="F:transmembrane transporter activity"/>
    <property type="evidence" value="ECO:0007669"/>
    <property type="project" value="InterPro"/>
</dbReference>
<evidence type="ECO:0000256" key="1">
    <source>
        <dbReference type="ARBA" id="ARBA00004141"/>
    </source>
</evidence>
<feature type="transmembrane region" description="Helical" evidence="8">
    <location>
        <begin position="188"/>
        <end position="208"/>
    </location>
</feature>
<gene>
    <name evidence="9" type="ORF">B0T11DRAFT_230034</name>
</gene>
<feature type="transmembrane region" description="Helical" evidence="8">
    <location>
        <begin position="291"/>
        <end position="311"/>
    </location>
</feature>
<dbReference type="OrthoDB" id="6730379at2759"/>